<name>A0A7C8FTW9_9MICO</name>
<gene>
    <name evidence="3" type="ORF">F8O02_08710</name>
</gene>
<dbReference type="InterPro" id="IPR007410">
    <property type="entry name" value="LpqE-like"/>
</dbReference>
<keyword evidence="2" id="KW-0732">Signal</keyword>
<dbReference type="SUPFAM" id="SSF110087">
    <property type="entry name" value="DR1885-like metal-binding protein"/>
    <property type="match status" value="1"/>
</dbReference>
<evidence type="ECO:0000256" key="2">
    <source>
        <dbReference type="SAM" id="SignalP"/>
    </source>
</evidence>
<dbReference type="OrthoDB" id="9796962at2"/>
<feature type="chain" id="PRO_5038983899" evidence="2">
    <location>
        <begin position="21"/>
        <end position="186"/>
    </location>
</feature>
<dbReference type="PANTHER" id="PTHR36302">
    <property type="entry name" value="BLR7088 PROTEIN"/>
    <property type="match status" value="1"/>
</dbReference>
<dbReference type="Proteomes" id="UP000481339">
    <property type="component" value="Unassembled WGS sequence"/>
</dbReference>
<dbReference type="AlphaFoldDB" id="A0A7C8FTW9"/>
<dbReference type="InterPro" id="IPR036182">
    <property type="entry name" value="PCuAC_sf"/>
</dbReference>
<reference evidence="3 4" key="1">
    <citation type="submission" date="2019-09" db="EMBL/GenBank/DDBJ databases">
        <title>Phylogeny of genus Pseudoclavibacter and closely related genus.</title>
        <authorList>
            <person name="Li Y."/>
        </authorList>
    </citation>
    <scope>NUCLEOTIDE SEQUENCE [LARGE SCALE GENOMIC DNA]</scope>
    <source>
        <strain evidence="3 4">JCM 16921</strain>
    </source>
</reference>
<proteinExistence type="predicted"/>
<evidence type="ECO:0000313" key="3">
    <source>
        <dbReference type="EMBL" id="KAB1631138.1"/>
    </source>
</evidence>
<dbReference type="Pfam" id="PF04314">
    <property type="entry name" value="PCuAC"/>
    <property type="match status" value="1"/>
</dbReference>
<dbReference type="Gene3D" id="2.60.40.1890">
    <property type="entry name" value="PCu(A)C copper chaperone"/>
    <property type="match status" value="1"/>
</dbReference>
<evidence type="ECO:0000256" key="1">
    <source>
        <dbReference type="SAM" id="MobiDB-lite"/>
    </source>
</evidence>
<accession>A0A7C8FTW9</accession>
<feature type="region of interest" description="Disordered" evidence="1">
    <location>
        <begin position="156"/>
        <end position="186"/>
    </location>
</feature>
<sequence length="186" mass="18992">MLAAAVLATGLAACSSGSGANEPAQDATQASHVTIEDAWVKAPEEGKTMTAGFGTLKNDGDEDVRVVSASSPVSETMQLHETVTGADGQKKMQEKDGGFVIPAHGEFELAPGANHIMFMKTTQTIQAGDTVDITLTFEDDSTMDFQAPAKAYTGANETYQGGSGASADASSSADSGDMSGMNMGGN</sequence>
<keyword evidence="4" id="KW-1185">Reference proteome</keyword>
<feature type="signal peptide" evidence="2">
    <location>
        <begin position="1"/>
        <end position="20"/>
    </location>
</feature>
<protein>
    <submittedName>
        <fullName evidence="3">Copper chaperone PCu(A)C</fullName>
    </submittedName>
</protein>
<comment type="caution">
    <text evidence="3">The sequence shown here is derived from an EMBL/GenBank/DDBJ whole genome shotgun (WGS) entry which is preliminary data.</text>
</comment>
<evidence type="ECO:0000313" key="4">
    <source>
        <dbReference type="Proteomes" id="UP000481339"/>
    </source>
</evidence>
<dbReference type="PANTHER" id="PTHR36302:SF1">
    <property type="entry name" value="COPPER CHAPERONE PCU(A)C"/>
    <property type="match status" value="1"/>
</dbReference>
<dbReference type="InterPro" id="IPR058248">
    <property type="entry name" value="Lxx211020-like"/>
</dbReference>
<dbReference type="EMBL" id="WBKA01000009">
    <property type="protein sequence ID" value="KAB1631138.1"/>
    <property type="molecule type" value="Genomic_DNA"/>
</dbReference>
<organism evidence="3 4">
    <name type="scientific">Pseudoclavibacter caeni</name>
    <dbReference type="NCBI Taxonomy" id="908846"/>
    <lineage>
        <taxon>Bacteria</taxon>
        <taxon>Bacillati</taxon>
        <taxon>Actinomycetota</taxon>
        <taxon>Actinomycetes</taxon>
        <taxon>Micrococcales</taxon>
        <taxon>Microbacteriaceae</taxon>
        <taxon>Pseudoclavibacter</taxon>
    </lineage>
</organism>
<feature type="compositionally biased region" description="Low complexity" evidence="1">
    <location>
        <begin position="165"/>
        <end position="186"/>
    </location>
</feature>